<keyword evidence="1" id="KW-0732">Signal</keyword>
<reference evidence="3 4" key="1">
    <citation type="submission" date="2021-12" db="EMBL/GenBank/DDBJ databases">
        <title>Genome sequencing of bacteria with rrn-lacking chromosome and rrn-plasmid.</title>
        <authorList>
            <person name="Anda M."/>
            <person name="Iwasaki W."/>
        </authorList>
    </citation>
    <scope>NUCLEOTIDE SEQUENCE [LARGE SCALE GENOMIC DNA]</scope>
    <source>
        <strain evidence="3 4">NBRC 15940</strain>
    </source>
</reference>
<evidence type="ECO:0000259" key="2">
    <source>
        <dbReference type="Pfam" id="PF00884"/>
    </source>
</evidence>
<dbReference type="InterPro" id="IPR017850">
    <property type="entry name" value="Alkaline_phosphatase_core_sf"/>
</dbReference>
<dbReference type="Gene3D" id="3.30.1120.10">
    <property type="match status" value="1"/>
</dbReference>
<protein>
    <submittedName>
        <fullName evidence="3">Arylsulfatase</fullName>
    </submittedName>
</protein>
<sequence>MKKLFSLAILLSLSLSAALAAKPKQPNILVIWGDDIGWFSLSAYHNGVMGARTPNIDRLAKEGMLFTDAYGEQSCTAGRSAFILGQHPVRTGLSKVGMPGAPQGISELDPTIAAALKDLGYNTGQFGKNHLGDRDEHLPTNHGFDEFYGNLYHLNAEEEPEEPTYPKDPAFKKRFGPRGVIKSSADGAIRDTGPLTKKRMETIDEEFAEGAKAFMNKSVEEGKPFFCWLNSSRMHNWTRLKESSQKSGFVYHDGLEEHDALVGEVLNYLEELKIDENTIVLYSTDNGAMKAVWPHAGASPFRSEKATTWEGGVRVPMLVRWPGSIEAGTVSNEIISQQDWFPTLLAAAGNETVAADLKKGTQLNGKSYKVHLDGYNFLPYLTGKATEGPRKEIVYSNDNGEVTAIRLGDWKSHFKIQKGVGMDIWRNEWVTLNGPLIYNLREDPFEAADVDAAGMYTEWFHQNIPRVYEASAGVMQFFSTFEEFPRRQKPGTFTF</sequence>
<dbReference type="InterPro" id="IPR052701">
    <property type="entry name" value="GAG_Ulvan_Degrading_Sulfatases"/>
</dbReference>
<accession>A0AAN4W0Y3</accession>
<dbReference type="Pfam" id="PF00884">
    <property type="entry name" value="Sulfatase"/>
    <property type="match status" value="1"/>
</dbReference>
<name>A0AAN4W0Y3_9BACT</name>
<dbReference type="Proteomes" id="UP001310022">
    <property type="component" value="Unassembled WGS sequence"/>
</dbReference>
<dbReference type="PANTHER" id="PTHR43751">
    <property type="entry name" value="SULFATASE"/>
    <property type="match status" value="1"/>
</dbReference>
<dbReference type="RefSeq" id="WP_338238305.1">
    <property type="nucleotide sequence ID" value="NZ_BQKE01000002.1"/>
</dbReference>
<comment type="caution">
    <text evidence="3">The sequence shown here is derived from an EMBL/GenBank/DDBJ whole genome shotgun (WGS) entry which is preliminary data.</text>
</comment>
<keyword evidence="4" id="KW-1185">Reference proteome</keyword>
<feature type="signal peptide" evidence="1">
    <location>
        <begin position="1"/>
        <end position="20"/>
    </location>
</feature>
<dbReference type="SUPFAM" id="SSF53649">
    <property type="entry name" value="Alkaline phosphatase-like"/>
    <property type="match status" value="1"/>
</dbReference>
<dbReference type="PANTHER" id="PTHR43751:SF2">
    <property type="entry name" value="SULFATASE N-TERMINAL DOMAIN-CONTAINING PROTEIN"/>
    <property type="match status" value="1"/>
</dbReference>
<dbReference type="EMBL" id="BQKE01000002">
    <property type="protein sequence ID" value="GJM63097.1"/>
    <property type="molecule type" value="Genomic_DNA"/>
</dbReference>
<organism evidence="3 4">
    <name type="scientific">Persicobacter diffluens</name>
    <dbReference type="NCBI Taxonomy" id="981"/>
    <lineage>
        <taxon>Bacteria</taxon>
        <taxon>Pseudomonadati</taxon>
        <taxon>Bacteroidota</taxon>
        <taxon>Cytophagia</taxon>
        <taxon>Cytophagales</taxon>
        <taxon>Persicobacteraceae</taxon>
        <taxon>Persicobacter</taxon>
    </lineage>
</organism>
<evidence type="ECO:0000313" key="3">
    <source>
        <dbReference type="EMBL" id="GJM63097.1"/>
    </source>
</evidence>
<gene>
    <name evidence="3" type="primary">aslA_1</name>
    <name evidence="3" type="ORF">PEDI_36490</name>
</gene>
<dbReference type="InterPro" id="IPR000917">
    <property type="entry name" value="Sulfatase_N"/>
</dbReference>
<dbReference type="CDD" id="cd16142">
    <property type="entry name" value="ARS_like"/>
    <property type="match status" value="1"/>
</dbReference>
<proteinExistence type="predicted"/>
<feature type="chain" id="PRO_5042920825" evidence="1">
    <location>
        <begin position="21"/>
        <end position="495"/>
    </location>
</feature>
<feature type="domain" description="Sulfatase N-terminal" evidence="2">
    <location>
        <begin position="26"/>
        <end position="349"/>
    </location>
</feature>
<evidence type="ECO:0000313" key="4">
    <source>
        <dbReference type="Proteomes" id="UP001310022"/>
    </source>
</evidence>
<dbReference type="Gene3D" id="3.40.720.10">
    <property type="entry name" value="Alkaline Phosphatase, subunit A"/>
    <property type="match status" value="1"/>
</dbReference>
<dbReference type="AlphaFoldDB" id="A0AAN4W0Y3"/>
<evidence type="ECO:0000256" key="1">
    <source>
        <dbReference type="SAM" id="SignalP"/>
    </source>
</evidence>